<dbReference type="EMBL" id="KN847479">
    <property type="protein sequence ID" value="KIX03226.1"/>
    <property type="molecule type" value="Genomic_DNA"/>
</dbReference>
<dbReference type="Pfam" id="PF13409">
    <property type="entry name" value="GST_N_2"/>
    <property type="match status" value="1"/>
</dbReference>
<dbReference type="PROSITE" id="PS50404">
    <property type="entry name" value="GST_NTER"/>
    <property type="match status" value="1"/>
</dbReference>
<evidence type="ECO:0000313" key="3">
    <source>
        <dbReference type="Proteomes" id="UP000053617"/>
    </source>
</evidence>
<accession>A0A0D2IIV5</accession>
<dbReference type="RefSeq" id="XP_013270362.1">
    <property type="nucleotide sequence ID" value="XM_013414908.1"/>
</dbReference>
<keyword evidence="3" id="KW-1185">Reference proteome</keyword>
<dbReference type="InterPro" id="IPR036249">
    <property type="entry name" value="Thioredoxin-like_sf"/>
</dbReference>
<protein>
    <recommendedName>
        <fullName evidence="1">GST N-terminal domain-containing protein</fullName>
    </recommendedName>
</protein>
<gene>
    <name evidence="2" type="ORF">Z518_06778</name>
</gene>
<organism evidence="2 3">
    <name type="scientific">Rhinocladiella mackenziei CBS 650.93</name>
    <dbReference type="NCBI Taxonomy" id="1442369"/>
    <lineage>
        <taxon>Eukaryota</taxon>
        <taxon>Fungi</taxon>
        <taxon>Dikarya</taxon>
        <taxon>Ascomycota</taxon>
        <taxon>Pezizomycotina</taxon>
        <taxon>Eurotiomycetes</taxon>
        <taxon>Chaetothyriomycetidae</taxon>
        <taxon>Chaetothyriales</taxon>
        <taxon>Herpotrichiellaceae</taxon>
        <taxon>Rhinocladiella</taxon>
    </lineage>
</organism>
<dbReference type="HOGENOM" id="CLU_088985_0_0_1"/>
<dbReference type="Proteomes" id="UP000053617">
    <property type="component" value="Unassembled WGS sequence"/>
</dbReference>
<dbReference type="OrthoDB" id="412788at2759"/>
<evidence type="ECO:0000313" key="2">
    <source>
        <dbReference type="EMBL" id="KIX03226.1"/>
    </source>
</evidence>
<dbReference type="GeneID" id="25294849"/>
<dbReference type="AlphaFoldDB" id="A0A0D2IIV5"/>
<name>A0A0D2IIV5_9EURO</name>
<feature type="domain" description="GST N-terminal" evidence="1">
    <location>
        <begin position="4"/>
        <end position="96"/>
    </location>
</feature>
<dbReference type="Gene3D" id="3.40.30.10">
    <property type="entry name" value="Glutaredoxin"/>
    <property type="match status" value="1"/>
</dbReference>
<dbReference type="SUPFAM" id="SSF52833">
    <property type="entry name" value="Thioredoxin-like"/>
    <property type="match status" value="1"/>
</dbReference>
<evidence type="ECO:0000259" key="1">
    <source>
        <dbReference type="PROSITE" id="PS50404"/>
    </source>
</evidence>
<proteinExistence type="predicted"/>
<sequence>MAPRTLTLYHYDYSICSLMVRYTYALRGEPKDEASDIILTERHVDLFRSEQLTEDFLRNINPKGQVPVLVGDGLDNPLADSLEITHYLATLYPNLIPGSQKAEITKLLGDLHALNFFSLSYAGRHVVTQGFEAAIRSRMDGNISPQYQTALEYKLKVTQSEKTAGLATNVVESMVERAKALMHTFTNLLQPATEDQANGATAAPWLFGLSRPTALDAHLVTFIGRMLDVNRKDLIPNRLMKYAEDAWAGSEWQRVMQGRPTHLGG</sequence>
<reference evidence="2 3" key="1">
    <citation type="submission" date="2015-01" db="EMBL/GenBank/DDBJ databases">
        <title>The Genome Sequence of Rhinocladiella mackenzie CBS 650.93.</title>
        <authorList>
            <consortium name="The Broad Institute Genomics Platform"/>
            <person name="Cuomo C."/>
            <person name="de Hoog S."/>
            <person name="Gorbushina A."/>
            <person name="Stielow B."/>
            <person name="Teixiera M."/>
            <person name="Abouelleil A."/>
            <person name="Chapman S.B."/>
            <person name="Priest M."/>
            <person name="Young S.K."/>
            <person name="Wortman J."/>
            <person name="Nusbaum C."/>
            <person name="Birren B."/>
        </authorList>
    </citation>
    <scope>NUCLEOTIDE SEQUENCE [LARGE SCALE GENOMIC DNA]</scope>
    <source>
        <strain evidence="2 3">CBS 650.93</strain>
    </source>
</reference>
<dbReference type="VEuPathDB" id="FungiDB:Z518_06778"/>
<dbReference type="InterPro" id="IPR004045">
    <property type="entry name" value="Glutathione_S-Trfase_N"/>
</dbReference>